<dbReference type="PANTHER" id="PTHR34218:SF4">
    <property type="entry name" value="ACYL-HOMOSERINE LACTONE ACYLASE QUIP"/>
    <property type="match status" value="1"/>
</dbReference>
<evidence type="ECO:0000313" key="7">
    <source>
        <dbReference type="EMBL" id="QDW67787.1"/>
    </source>
</evidence>
<evidence type="ECO:0000256" key="6">
    <source>
        <dbReference type="PIRSR" id="PIRSR001227-2"/>
    </source>
</evidence>
<evidence type="ECO:0000256" key="5">
    <source>
        <dbReference type="PIRSR" id="PIRSR001227-1"/>
    </source>
</evidence>
<sequence>MLSAALAVFVLLAAWCALRGSLPQIDGEAALAGLSAPVSVSRDALGVVTVEAAGETDAMRALGYVHAQERFFEMDLMRRSPAGELSALFGPMALDADRAHRVHRMRARARTAVDAASVAERELLAAYAEGVNAGLGALRARPWAYLLLRARPEPWRAEDSVLVGYAMYFDLHDAANARELALWKIRPHLPQSLYALVTHPGSAWDSPLVGPALGDAVLPAPEILDLRALAAAGDGGADRRSGPTPVEALEPAAPGSNNFAVAGSLTAHGAAIVADDMHLGLRAPGIWFRARLSYSDPRAPGGRIDVSGFTLPGLPAVIVGSNGHVAWGFTNSYGDYLDWALERPCAVRGIAAQRVAAIEPLAPAGKAANAGNPDDCVELAAHRELIGVAGADPVEFVVEESAWGPVMHEADGGRVLSLRWTAHLPGAINLGLLSLSRAADVEQALVLARDIALPSQNLVIGDSGGRIAWRVLGPIPQRGASCEALAPVATTGNAACAPWGMSTRIGPTLASPTADRIWTANSRVVDGAALATIGDGGYVNGARGAQIRDALRAVERFDESALLAIQLDDRALFLQRWHDLLGERARVQGTPALTALAEAGADWDGRASINSTGYRLVRAWRLAVNERIAKGLLAPARDALGEEFTMPALPQLEGVAWPLVTQRPGHLLPAAHASWDALFEDAAVQVRDGLAALGPLAERSWGEANIARICHPLSAALPGRLRRHLCMPADPLPGDVHMPRVQAPSMGASQRMVVAPGREADGIIHQPGGQSGHPLSPFWGAGHADWVQGRPSPFLPGAAAHSLVLAPR</sequence>
<evidence type="ECO:0000256" key="3">
    <source>
        <dbReference type="ARBA" id="ARBA00023145"/>
    </source>
</evidence>
<keyword evidence="8" id="KW-1185">Reference proteome</keyword>
<dbReference type="SUPFAM" id="SSF56235">
    <property type="entry name" value="N-terminal nucleophile aminohydrolases (Ntn hydrolases)"/>
    <property type="match status" value="1"/>
</dbReference>
<dbReference type="Gene3D" id="3.60.20.10">
    <property type="entry name" value="Glutamine Phosphoribosylpyrophosphate, subunit 1, domain 1"/>
    <property type="match status" value="1"/>
</dbReference>
<proteinExistence type="inferred from homology"/>
<reference evidence="7 8" key="1">
    <citation type="submission" date="2019-07" db="EMBL/GenBank/DDBJ databases">
        <title>Full genome sequence of Luteimonas sp. Gr-4.</title>
        <authorList>
            <person name="Im W.-T."/>
        </authorList>
    </citation>
    <scope>NUCLEOTIDE SEQUENCE [LARGE SCALE GENOMIC DNA]</scope>
    <source>
        <strain evidence="7 8">Gr-4</strain>
    </source>
</reference>
<dbReference type="CDD" id="cd03747">
    <property type="entry name" value="Ntn_PGA_like"/>
    <property type="match status" value="1"/>
</dbReference>
<dbReference type="PANTHER" id="PTHR34218">
    <property type="entry name" value="PEPTIDASE S45 PENICILLIN AMIDASE"/>
    <property type="match status" value="1"/>
</dbReference>
<dbReference type="Proteomes" id="UP000316584">
    <property type="component" value="Chromosome"/>
</dbReference>
<dbReference type="Pfam" id="PF01804">
    <property type="entry name" value="Penicil_amidase"/>
    <property type="match status" value="1"/>
</dbReference>
<keyword evidence="6" id="KW-0106">Calcium</keyword>
<dbReference type="InterPro" id="IPR023343">
    <property type="entry name" value="Penicillin_amidase_dom1"/>
</dbReference>
<comment type="cofactor">
    <cofactor evidence="6">
        <name>Ca(2+)</name>
        <dbReference type="ChEBI" id="CHEBI:29108"/>
    </cofactor>
    <text evidence="6">Binds 1 Ca(2+) ion per dimer.</text>
</comment>
<name>A0A518N791_9GAMM</name>
<dbReference type="OrthoDB" id="9760084at2"/>
<dbReference type="GO" id="GO:0016811">
    <property type="term" value="F:hydrolase activity, acting on carbon-nitrogen (but not peptide) bonds, in linear amides"/>
    <property type="evidence" value="ECO:0007669"/>
    <property type="project" value="InterPro"/>
</dbReference>
<dbReference type="PIRSF" id="PIRSF001227">
    <property type="entry name" value="Pen_acylase"/>
    <property type="match status" value="1"/>
</dbReference>
<evidence type="ECO:0000313" key="8">
    <source>
        <dbReference type="Proteomes" id="UP000316584"/>
    </source>
</evidence>
<comment type="subunit">
    <text evidence="4">Heterodimer of an alpha subunit and a beta subunit processed from the same precursor.</text>
</comment>
<dbReference type="GO" id="GO:0046872">
    <property type="term" value="F:metal ion binding"/>
    <property type="evidence" value="ECO:0007669"/>
    <property type="project" value="UniProtKB-KW"/>
</dbReference>
<dbReference type="Gene3D" id="1.10.439.10">
    <property type="entry name" value="Penicillin Amidohydrolase, domain 1"/>
    <property type="match status" value="1"/>
</dbReference>
<evidence type="ECO:0000256" key="1">
    <source>
        <dbReference type="ARBA" id="ARBA00006586"/>
    </source>
</evidence>
<keyword evidence="2" id="KW-0378">Hydrolase</keyword>
<dbReference type="InterPro" id="IPR002692">
    <property type="entry name" value="S45"/>
</dbReference>
<dbReference type="GO" id="GO:0017000">
    <property type="term" value="P:antibiotic biosynthetic process"/>
    <property type="evidence" value="ECO:0007669"/>
    <property type="project" value="InterPro"/>
</dbReference>
<protein>
    <submittedName>
        <fullName evidence="7">Penicillin acylase family protein</fullName>
    </submittedName>
</protein>
<dbReference type="EMBL" id="CP042218">
    <property type="protein sequence ID" value="QDW67787.1"/>
    <property type="molecule type" value="Genomic_DNA"/>
</dbReference>
<dbReference type="InterPro" id="IPR014395">
    <property type="entry name" value="Pen/GL7ACA/AHL_acylase"/>
</dbReference>
<dbReference type="InterPro" id="IPR043146">
    <property type="entry name" value="Penicillin_amidase_N_B-knob"/>
</dbReference>
<feature type="binding site" evidence="6">
    <location>
        <position position="179"/>
    </location>
    <ligand>
        <name>Ca(2+)</name>
        <dbReference type="ChEBI" id="CHEBI:29108"/>
    </ligand>
</feature>
<evidence type="ECO:0000256" key="2">
    <source>
        <dbReference type="ARBA" id="ARBA00022801"/>
    </source>
</evidence>
<keyword evidence="3" id="KW-0865">Zymogen</keyword>
<dbReference type="KEGG" id="lug:FPZ22_01550"/>
<feature type="binding site" evidence="6">
    <location>
        <position position="335"/>
    </location>
    <ligand>
        <name>Ca(2+)</name>
        <dbReference type="ChEBI" id="CHEBI:29108"/>
    </ligand>
</feature>
<comment type="similarity">
    <text evidence="1">Belongs to the peptidase S45 family.</text>
</comment>
<evidence type="ECO:0000256" key="4">
    <source>
        <dbReference type="ARBA" id="ARBA00038735"/>
    </source>
</evidence>
<organism evidence="7 8">
    <name type="scientific">Luteimonas granuli</name>
    <dbReference type="NCBI Taxonomy" id="1176533"/>
    <lineage>
        <taxon>Bacteria</taxon>
        <taxon>Pseudomonadati</taxon>
        <taxon>Pseudomonadota</taxon>
        <taxon>Gammaproteobacteria</taxon>
        <taxon>Lysobacterales</taxon>
        <taxon>Lysobacteraceae</taxon>
        <taxon>Luteimonas</taxon>
    </lineage>
</organism>
<feature type="binding site" evidence="6">
    <location>
        <position position="338"/>
    </location>
    <ligand>
        <name>Ca(2+)</name>
        <dbReference type="ChEBI" id="CHEBI:29108"/>
    </ligand>
</feature>
<gene>
    <name evidence="7" type="ORF">FPZ22_01550</name>
</gene>
<dbReference type="Gene3D" id="2.30.120.10">
    <property type="match status" value="1"/>
</dbReference>
<keyword evidence="6" id="KW-0479">Metal-binding</keyword>
<dbReference type="AlphaFoldDB" id="A0A518N791"/>
<dbReference type="InterPro" id="IPR029055">
    <property type="entry name" value="Ntn_hydrolases_N"/>
</dbReference>
<dbReference type="InterPro" id="IPR043147">
    <property type="entry name" value="Penicillin_amidase_A-knob"/>
</dbReference>
<dbReference type="Gene3D" id="1.10.1400.10">
    <property type="match status" value="1"/>
</dbReference>
<accession>A0A518N791</accession>
<feature type="active site" description="Nucleophile" evidence="5">
    <location>
        <position position="256"/>
    </location>
</feature>